<dbReference type="AlphaFoldDB" id="A9XY97"/>
<dbReference type="PANTHER" id="PTHR11359">
    <property type="entry name" value="AMP DEAMINASE"/>
    <property type="match status" value="1"/>
</dbReference>
<protein>
    <submittedName>
        <fullName evidence="2">Putative AMP deaminase 2</fullName>
    </submittedName>
</protein>
<dbReference type="EMBL" id="EU020465">
    <property type="protein sequence ID" value="ABV81406.1"/>
    <property type="molecule type" value="mRNA"/>
</dbReference>
<evidence type="ECO:0000313" key="2">
    <source>
        <dbReference type="EMBL" id="ABV81406.1"/>
    </source>
</evidence>
<sequence length="257" mass="30519">LRFIKKTLKNQADDIVCCSKDGKEMTLCELFDTLNLTSYDLTVDMLDVHADRNTFHRFDKFNAKYNPIGESRLREVFLKTDNYMGGKYFASIIKEVATDLEESKYQNAELRLSIYGQRMDEWDKLAKWAVNHEVYSDNIRWLIQIPRLFDIYKTNKLIHNFQQIIENIFQPLFEVTNNPKSHPELHMFLQYVIGFDSVDDESKSENPVFDKDVPSPNQWTDEENPPYAYYLYYTYANMTVLSHFRRERGLNAFVLRP</sequence>
<dbReference type="InterPro" id="IPR006329">
    <property type="entry name" value="AMPD"/>
</dbReference>
<dbReference type="InterPro" id="IPR032466">
    <property type="entry name" value="Metal_Hydrolase"/>
</dbReference>
<dbReference type="GO" id="GO:0032264">
    <property type="term" value="P:IMP salvage"/>
    <property type="evidence" value="ECO:0007669"/>
    <property type="project" value="InterPro"/>
</dbReference>
<accession>A9XY97</accession>
<dbReference type="GO" id="GO:0046033">
    <property type="term" value="P:AMP metabolic process"/>
    <property type="evidence" value="ECO:0007669"/>
    <property type="project" value="TreeGrafter"/>
</dbReference>
<reference evidence="2" key="1">
    <citation type="journal article" date="2008" name="Syst. Biol.">
        <title>Resolving arthropod phylogeny: exploring phylogenetic signal within 41 kb of protein-coding nuclear gene sequence.</title>
        <authorList>
            <person name="Regier J.C."/>
            <person name="Shultz J.W."/>
            <person name="Ganley A.R."/>
            <person name="Hussey A."/>
            <person name="Shi D."/>
            <person name="Ball B."/>
            <person name="Zwick A."/>
            <person name="Stajich J.E."/>
            <person name="Cummings M.P."/>
            <person name="Martin J.W."/>
            <person name="Cunningham C.W."/>
        </authorList>
    </citation>
    <scope>NUCLEOTIDE SEQUENCE</scope>
</reference>
<dbReference type="Gene3D" id="3.20.20.140">
    <property type="entry name" value="Metal-dependent hydrolases"/>
    <property type="match status" value="1"/>
</dbReference>
<evidence type="ECO:0000256" key="1">
    <source>
        <dbReference type="ARBA" id="ARBA00006676"/>
    </source>
</evidence>
<feature type="non-terminal residue" evidence="2">
    <location>
        <position position="257"/>
    </location>
</feature>
<comment type="similarity">
    <text evidence="1">Belongs to the metallo-dependent hydrolases superfamily. Adenosine and AMP deaminases family.</text>
</comment>
<name>A9XY97_XIBTU</name>
<dbReference type="PANTHER" id="PTHR11359:SF0">
    <property type="entry name" value="AMP DEAMINASE"/>
    <property type="match status" value="1"/>
</dbReference>
<dbReference type="GO" id="GO:0005829">
    <property type="term" value="C:cytosol"/>
    <property type="evidence" value="ECO:0007669"/>
    <property type="project" value="TreeGrafter"/>
</dbReference>
<organism evidence="2">
    <name type="scientific">Xibalbanus tulumensis</name>
    <name type="common">Blind cave remipede</name>
    <name type="synonym">Speleonectes tulumensis</name>
    <dbReference type="NCBI Taxonomy" id="1519145"/>
    <lineage>
        <taxon>Eukaryota</taxon>
        <taxon>Metazoa</taxon>
        <taxon>Ecdysozoa</taxon>
        <taxon>Arthropoda</taxon>
        <taxon>Crustacea</taxon>
        <taxon>Remipedia</taxon>
        <taxon>Nectiopoda</taxon>
        <taxon>Speleonectidae</taxon>
        <taxon>Xibalbanus</taxon>
    </lineage>
</organism>
<dbReference type="GO" id="GO:0003876">
    <property type="term" value="F:AMP deaminase activity"/>
    <property type="evidence" value="ECO:0007669"/>
    <property type="project" value="InterPro"/>
</dbReference>
<dbReference type="Pfam" id="PF19326">
    <property type="entry name" value="AMP_deaminase"/>
    <property type="match status" value="1"/>
</dbReference>
<proteinExistence type="evidence at transcript level"/>
<dbReference type="SUPFAM" id="SSF51556">
    <property type="entry name" value="Metallo-dependent hydrolases"/>
    <property type="match status" value="1"/>
</dbReference>
<feature type="non-terminal residue" evidence="2">
    <location>
        <position position="1"/>
    </location>
</feature>